<evidence type="ECO:0000259" key="3">
    <source>
        <dbReference type="Pfam" id="PF00294"/>
    </source>
</evidence>
<proteinExistence type="predicted"/>
<dbReference type="EMBL" id="UOEP01000037">
    <property type="protein sequence ID" value="VAW14516.1"/>
    <property type="molecule type" value="Genomic_DNA"/>
</dbReference>
<dbReference type="InterPro" id="IPR011611">
    <property type="entry name" value="PfkB_dom"/>
</dbReference>
<dbReference type="Pfam" id="PF00294">
    <property type="entry name" value="PfkB"/>
    <property type="match status" value="1"/>
</dbReference>
<evidence type="ECO:0000313" key="4">
    <source>
        <dbReference type="EMBL" id="VAW14516.1"/>
    </source>
</evidence>
<sequence length="401" mass="44265">MDNRDKIIIVGTGCALADFLYNGINFKSGGFNRYISKKPGDGGLSPGKLVFTEELEKYADKPYVEILSEITGGRKPDAFNVGGPSLVSLIHASQLLNDGDYQVKFYGIAGNDEIGKEIFGKVNKTPLNVENYLLTDRIATPSTDVFSDPGYHADQGERAFVNNLGASSEYSTEYLDEQFFRADIVCFGGTALVPHIHDNLTYLLQEAKRHRCITVVNTVFDFRNEKLNPTRPWPLVNCTGQFKLIDLMIMDAEEALRISGQPDINKAADFFIRIRVPSFIITNGGHDLLVWSEGGLFNKINLLQMPVAKSVSQRLDAGNNLMGDTTGCGDNFAGGVIASVAWQLKTKAKDGLDLVEAVSWGIASGGFCCFFIGGTYLEDYPGEKRMKVSKIYKEYRQQLKV</sequence>
<keyword evidence="1 4" id="KW-0808">Transferase</keyword>
<name>A0A3B0U529_9ZZZZ</name>
<accession>A0A3B0U529</accession>
<dbReference type="AlphaFoldDB" id="A0A3B0U529"/>
<evidence type="ECO:0000256" key="2">
    <source>
        <dbReference type="ARBA" id="ARBA00022777"/>
    </source>
</evidence>
<dbReference type="InterPro" id="IPR029056">
    <property type="entry name" value="Ribokinase-like"/>
</dbReference>
<dbReference type="Gene3D" id="3.40.1190.20">
    <property type="match status" value="1"/>
</dbReference>
<reference evidence="4" key="1">
    <citation type="submission" date="2018-06" db="EMBL/GenBank/DDBJ databases">
        <authorList>
            <person name="Zhirakovskaya E."/>
        </authorList>
    </citation>
    <scope>NUCLEOTIDE SEQUENCE</scope>
</reference>
<organism evidence="4">
    <name type="scientific">hydrothermal vent metagenome</name>
    <dbReference type="NCBI Taxonomy" id="652676"/>
    <lineage>
        <taxon>unclassified sequences</taxon>
        <taxon>metagenomes</taxon>
        <taxon>ecological metagenomes</taxon>
    </lineage>
</organism>
<dbReference type="PANTHER" id="PTHR10584:SF166">
    <property type="entry name" value="RIBOKINASE"/>
    <property type="match status" value="1"/>
</dbReference>
<dbReference type="GO" id="GO:0005829">
    <property type="term" value="C:cytosol"/>
    <property type="evidence" value="ECO:0007669"/>
    <property type="project" value="TreeGrafter"/>
</dbReference>
<dbReference type="EC" id="2.7.1.15" evidence="4"/>
<dbReference type="GO" id="GO:0004747">
    <property type="term" value="F:ribokinase activity"/>
    <property type="evidence" value="ECO:0007669"/>
    <property type="project" value="UniProtKB-EC"/>
</dbReference>
<keyword evidence="2 4" id="KW-0418">Kinase</keyword>
<feature type="domain" description="Carbohydrate kinase PfkB" evidence="3">
    <location>
        <begin position="89"/>
        <end position="369"/>
    </location>
</feature>
<dbReference type="SUPFAM" id="SSF53613">
    <property type="entry name" value="Ribokinase-like"/>
    <property type="match status" value="1"/>
</dbReference>
<protein>
    <submittedName>
        <fullName evidence="4">Ribokinase</fullName>
        <ecNumber evidence="4">2.7.1.15</ecNumber>
    </submittedName>
</protein>
<gene>
    <name evidence="4" type="ORF">MNBD_BACTEROID01-1361</name>
</gene>
<dbReference type="PANTHER" id="PTHR10584">
    <property type="entry name" value="SUGAR KINASE"/>
    <property type="match status" value="1"/>
</dbReference>
<evidence type="ECO:0000256" key="1">
    <source>
        <dbReference type="ARBA" id="ARBA00022679"/>
    </source>
</evidence>